<proteinExistence type="predicted"/>
<keyword evidence="4" id="KW-1185">Reference proteome</keyword>
<dbReference type="Proteomes" id="UP001275440">
    <property type="component" value="Unassembled WGS sequence"/>
</dbReference>
<organism evidence="3 4">
    <name type="scientific">Rhodococcus zopfii</name>
    <dbReference type="NCBI Taxonomy" id="43772"/>
    <lineage>
        <taxon>Bacteria</taxon>
        <taxon>Bacillati</taxon>
        <taxon>Actinomycetota</taxon>
        <taxon>Actinomycetes</taxon>
        <taxon>Mycobacteriales</taxon>
        <taxon>Nocardiaceae</taxon>
        <taxon>Rhodococcus</taxon>
    </lineage>
</organism>
<dbReference type="EMBL" id="WBMO01000002">
    <property type="protein sequence ID" value="MDV2477252.1"/>
    <property type="molecule type" value="Genomic_DNA"/>
</dbReference>
<feature type="domain" description="DUF7426" evidence="1">
    <location>
        <begin position="3"/>
        <end position="135"/>
    </location>
</feature>
<gene>
    <name evidence="2" type="ORF">F8M49_20980</name>
    <name evidence="3" type="ORF">F8M49_21280</name>
</gene>
<evidence type="ECO:0000313" key="2">
    <source>
        <dbReference type="EMBL" id="MDV2477196.1"/>
    </source>
</evidence>
<protein>
    <recommendedName>
        <fullName evidence="1">DUF7426 domain-containing protein</fullName>
    </recommendedName>
</protein>
<evidence type="ECO:0000313" key="3">
    <source>
        <dbReference type="EMBL" id="MDV2477252.1"/>
    </source>
</evidence>
<sequence>MLDLDAFMDPDLHLPIGGRDYAISCSAWQGLRAQHLVASGARLDDDQERAEILQILGDTYQQMVDDGIGWPTIAHAGRTALLWFGHSEAAGQAHWESAGVPGNPIPPSPKQARMGGEAPVDLSAPGTYGPDDPGGGPYDPVTGVREWWNDEPDRPKPGQVARTIVDCLNHWSDIELDLQDNGIDLESGVLHTRSWRWLRLRITALAADPTTRLHKALTKGA</sequence>
<dbReference type="Pfam" id="PF24201">
    <property type="entry name" value="DUF7426"/>
    <property type="match status" value="1"/>
</dbReference>
<name>A0ABU3WTA7_9NOCA</name>
<accession>A0ABU3WTA7</accession>
<reference evidence="3 4" key="1">
    <citation type="submission" date="2019-10" db="EMBL/GenBank/DDBJ databases">
        <title>Draft Genome Assembly of Rhodococcus zopfii DSM44189.</title>
        <authorList>
            <person name="Sutton J.M."/>
            <person name="Akob D.M."/>
            <person name="Bushman T.J."/>
        </authorList>
    </citation>
    <scope>NUCLEOTIDE SEQUENCE [LARGE SCALE GENOMIC DNA]</scope>
    <source>
        <strain evidence="3 4">DSM 44189</strain>
    </source>
</reference>
<evidence type="ECO:0000313" key="4">
    <source>
        <dbReference type="Proteomes" id="UP001275440"/>
    </source>
</evidence>
<dbReference type="InterPro" id="IPR055849">
    <property type="entry name" value="DUF7426"/>
</dbReference>
<evidence type="ECO:0000259" key="1">
    <source>
        <dbReference type="Pfam" id="PF24201"/>
    </source>
</evidence>
<dbReference type="EMBL" id="WBMO01000002">
    <property type="protein sequence ID" value="MDV2477196.1"/>
    <property type="molecule type" value="Genomic_DNA"/>
</dbReference>
<comment type="caution">
    <text evidence="3">The sequence shown here is derived from an EMBL/GenBank/DDBJ whole genome shotgun (WGS) entry which is preliminary data.</text>
</comment>